<evidence type="ECO:0000313" key="3">
    <source>
        <dbReference type="Proteomes" id="UP001066276"/>
    </source>
</evidence>
<evidence type="ECO:0000313" key="2">
    <source>
        <dbReference type="EMBL" id="KAJ1219144.1"/>
    </source>
</evidence>
<sequence>MSAGCSRLVPCTGRGSRGEGRRSRVPARLSSRKRRSPICYPEARGTAAQVPGPAQQECQQREARAAGGGGRESGGERFFLRVQERRGKGAVEAGAPSACPHQREAHEAHVMPVVESQFIQEGGTPKPPGPLRGQAVDQQDRNPVGLLVGPGPGIQR</sequence>
<organism evidence="2 3">
    <name type="scientific">Pleurodeles waltl</name>
    <name type="common">Iberian ribbed newt</name>
    <dbReference type="NCBI Taxonomy" id="8319"/>
    <lineage>
        <taxon>Eukaryota</taxon>
        <taxon>Metazoa</taxon>
        <taxon>Chordata</taxon>
        <taxon>Craniata</taxon>
        <taxon>Vertebrata</taxon>
        <taxon>Euteleostomi</taxon>
        <taxon>Amphibia</taxon>
        <taxon>Batrachia</taxon>
        <taxon>Caudata</taxon>
        <taxon>Salamandroidea</taxon>
        <taxon>Salamandridae</taxon>
        <taxon>Pleurodelinae</taxon>
        <taxon>Pleurodeles</taxon>
    </lineage>
</organism>
<comment type="caution">
    <text evidence="2">The sequence shown here is derived from an EMBL/GenBank/DDBJ whole genome shotgun (WGS) entry which is preliminary data.</text>
</comment>
<feature type="region of interest" description="Disordered" evidence="1">
    <location>
        <begin position="119"/>
        <end position="156"/>
    </location>
</feature>
<dbReference type="Proteomes" id="UP001066276">
    <property type="component" value="Chromosome 1_1"/>
</dbReference>
<dbReference type="EMBL" id="JANPWB010000001">
    <property type="protein sequence ID" value="KAJ1219144.1"/>
    <property type="molecule type" value="Genomic_DNA"/>
</dbReference>
<evidence type="ECO:0000256" key="1">
    <source>
        <dbReference type="SAM" id="MobiDB-lite"/>
    </source>
</evidence>
<proteinExistence type="predicted"/>
<keyword evidence="3" id="KW-1185">Reference proteome</keyword>
<name>A0AAV7X4U5_PLEWA</name>
<dbReference type="AlphaFoldDB" id="A0AAV7X4U5"/>
<reference evidence="2" key="1">
    <citation type="journal article" date="2022" name="bioRxiv">
        <title>Sequencing and chromosome-scale assembly of the giantPleurodeles waltlgenome.</title>
        <authorList>
            <person name="Brown T."/>
            <person name="Elewa A."/>
            <person name="Iarovenko S."/>
            <person name="Subramanian E."/>
            <person name="Araus A.J."/>
            <person name="Petzold A."/>
            <person name="Susuki M."/>
            <person name="Suzuki K.-i.T."/>
            <person name="Hayashi T."/>
            <person name="Toyoda A."/>
            <person name="Oliveira C."/>
            <person name="Osipova E."/>
            <person name="Leigh N.D."/>
            <person name="Simon A."/>
            <person name="Yun M.H."/>
        </authorList>
    </citation>
    <scope>NUCLEOTIDE SEQUENCE</scope>
    <source>
        <strain evidence="2">20211129_DDA</strain>
        <tissue evidence="2">Liver</tissue>
    </source>
</reference>
<protein>
    <submittedName>
        <fullName evidence="2">Uncharacterized protein</fullName>
    </submittedName>
</protein>
<feature type="region of interest" description="Disordered" evidence="1">
    <location>
        <begin position="1"/>
        <end position="75"/>
    </location>
</feature>
<gene>
    <name evidence="2" type="ORF">NDU88_006715</name>
</gene>
<accession>A0AAV7X4U5</accession>